<feature type="domain" description="Sushi" evidence="28">
    <location>
        <begin position="95"/>
        <end position="154"/>
    </location>
</feature>
<dbReference type="PROSITE" id="PS50234">
    <property type="entry name" value="VWFA"/>
    <property type="match status" value="1"/>
</dbReference>
<dbReference type="GO" id="GO:0006958">
    <property type="term" value="P:complement activation, classical pathway"/>
    <property type="evidence" value="ECO:0007669"/>
    <property type="project" value="UniProtKB-KW"/>
</dbReference>
<dbReference type="Proteomes" id="UP000472274">
    <property type="component" value="Unplaced"/>
</dbReference>
<dbReference type="CDD" id="cd00190">
    <property type="entry name" value="Tryp_SPc"/>
    <property type="match status" value="1"/>
</dbReference>
<dbReference type="Gene3D" id="2.40.10.10">
    <property type="entry name" value="Trypsin-like serine proteases"/>
    <property type="match status" value="2"/>
</dbReference>
<dbReference type="CDD" id="cd00033">
    <property type="entry name" value="CCP"/>
    <property type="match status" value="3"/>
</dbReference>
<dbReference type="PIRSF" id="PIRSF001154">
    <property type="entry name" value="Compl_C2_B"/>
    <property type="match status" value="1"/>
</dbReference>
<feature type="domain" description="Sushi" evidence="28">
    <location>
        <begin position="157"/>
        <end position="214"/>
    </location>
</feature>
<dbReference type="GO" id="GO:0106139">
    <property type="term" value="C:symbiont cell surface"/>
    <property type="evidence" value="ECO:0007669"/>
    <property type="project" value="Ensembl"/>
</dbReference>
<keyword evidence="30" id="KW-1185">Reference proteome</keyword>
<dbReference type="InterPro" id="IPR043504">
    <property type="entry name" value="Peptidase_S1_PA_chymotrypsin"/>
</dbReference>
<comment type="cofactor">
    <cofactor evidence="3">
        <name>Mg(2+)</name>
        <dbReference type="ChEBI" id="CHEBI:18420"/>
    </cofactor>
</comment>
<dbReference type="InParanoid" id="A0A674JFE9"/>
<dbReference type="GO" id="GO:0070062">
    <property type="term" value="C:extracellular exosome"/>
    <property type="evidence" value="ECO:0007669"/>
    <property type="project" value="TreeGrafter"/>
</dbReference>
<evidence type="ECO:0000256" key="10">
    <source>
        <dbReference type="ARBA" id="ARBA00022670"/>
    </source>
</evidence>
<protein>
    <recommendedName>
        <fullName evidence="6">Complement C2</fullName>
    </recommendedName>
    <alternativeName>
        <fullName evidence="19">C3/C5 convertase</fullName>
    </alternativeName>
</protein>
<dbReference type="GO" id="GO:0009617">
    <property type="term" value="P:response to bacterium"/>
    <property type="evidence" value="ECO:0007669"/>
    <property type="project" value="TreeGrafter"/>
</dbReference>
<keyword evidence="14" id="KW-0720">Serine protease</keyword>
<dbReference type="InterPro" id="IPR035976">
    <property type="entry name" value="Sushi/SCR/CCP_sf"/>
</dbReference>
<comment type="subcellular location">
    <subcellularLocation>
        <location evidence="4">Cell surface</location>
    </subcellularLocation>
    <subcellularLocation>
        <location evidence="5">Secreted</location>
    </subcellularLocation>
</comment>
<feature type="active site" description="Charge relay system" evidence="23">
    <location>
        <position position="575"/>
    </location>
</feature>
<dbReference type="PRINTS" id="PR00722">
    <property type="entry name" value="CHYMOTRYPSIN"/>
</dbReference>
<dbReference type="InterPro" id="IPR002035">
    <property type="entry name" value="VWF_A"/>
</dbReference>
<dbReference type="Pfam" id="PF00092">
    <property type="entry name" value="VWA"/>
    <property type="match status" value="1"/>
</dbReference>
<dbReference type="SMART" id="SM00020">
    <property type="entry name" value="Tryp_SPc"/>
    <property type="match status" value="1"/>
</dbReference>
<evidence type="ECO:0000256" key="11">
    <source>
        <dbReference type="ARBA" id="ARBA00022729"/>
    </source>
</evidence>
<keyword evidence="7" id="KW-0964">Secreted</keyword>
<dbReference type="AlphaFoldDB" id="A0A674JFE9"/>
<feature type="active site" description="Charge relay system" evidence="23">
    <location>
        <position position="698"/>
    </location>
</feature>
<keyword evidence="15" id="KW-0391">Immunity</keyword>
<gene>
    <name evidence="29" type="primary">C2</name>
</gene>
<dbReference type="GeneTree" id="ENSGT00940000162934"/>
<feature type="disulfide bond" evidence="24">
    <location>
        <begin position="125"/>
        <end position="152"/>
    </location>
</feature>
<evidence type="ECO:0000256" key="12">
    <source>
        <dbReference type="ARBA" id="ARBA00022737"/>
    </source>
</evidence>
<feature type="signal peptide" evidence="25">
    <location>
        <begin position="1"/>
        <end position="19"/>
    </location>
</feature>
<dbReference type="SMART" id="SM00327">
    <property type="entry name" value="VWA"/>
    <property type="match status" value="1"/>
</dbReference>
<evidence type="ECO:0000256" key="5">
    <source>
        <dbReference type="ARBA" id="ARBA00004613"/>
    </source>
</evidence>
<dbReference type="InterPro" id="IPR036465">
    <property type="entry name" value="vWFA_dom_sf"/>
</dbReference>
<proteinExistence type="predicted"/>
<dbReference type="GO" id="GO:0160257">
    <property type="term" value="P:complement activation, GZMK pathway"/>
    <property type="evidence" value="ECO:0007669"/>
    <property type="project" value="Ensembl"/>
</dbReference>
<evidence type="ECO:0000256" key="1">
    <source>
        <dbReference type="ARBA" id="ARBA00000095"/>
    </source>
</evidence>
<dbReference type="PANTHER" id="PTHR46393">
    <property type="entry name" value="SUSHI DOMAIN-CONTAINING PROTEIN"/>
    <property type="match status" value="1"/>
</dbReference>
<dbReference type="Ensembl" id="ENSTMTT00000019304.1">
    <property type="protein sequence ID" value="ENSTMTP00000018647.1"/>
    <property type="gene ID" value="ENSTMTG00000013693.1"/>
</dbReference>
<accession>A0A674JFE9</accession>
<keyword evidence="13" id="KW-0378">Hydrolase</keyword>
<dbReference type="Pfam" id="PF00089">
    <property type="entry name" value="Trypsin"/>
    <property type="match status" value="1"/>
</dbReference>
<dbReference type="InterPro" id="IPR018114">
    <property type="entry name" value="TRYPSIN_HIS"/>
</dbReference>
<feature type="disulfide bond" evidence="24">
    <location>
        <begin position="185"/>
        <end position="212"/>
    </location>
</feature>
<evidence type="ECO:0000256" key="4">
    <source>
        <dbReference type="ARBA" id="ARBA00004241"/>
    </source>
</evidence>
<evidence type="ECO:0000256" key="20">
    <source>
        <dbReference type="ARBA" id="ARBA00093302"/>
    </source>
</evidence>
<evidence type="ECO:0000256" key="14">
    <source>
        <dbReference type="ARBA" id="ARBA00022825"/>
    </source>
</evidence>
<keyword evidence="17 24" id="KW-1015">Disulfide bond</keyword>
<evidence type="ECO:0000256" key="22">
    <source>
        <dbReference type="ARBA" id="ARBA00093544"/>
    </source>
</evidence>
<evidence type="ECO:0000256" key="13">
    <source>
        <dbReference type="ARBA" id="ARBA00022801"/>
    </source>
</evidence>
<evidence type="ECO:0000259" key="26">
    <source>
        <dbReference type="PROSITE" id="PS50234"/>
    </source>
</evidence>
<name>A0A674JFE9_9SAUR</name>
<evidence type="ECO:0000256" key="9">
    <source>
        <dbReference type="ARBA" id="ARBA00022659"/>
    </source>
</evidence>
<keyword evidence="12" id="KW-0677">Repeat</keyword>
<feature type="domain" description="Sushi" evidence="28">
    <location>
        <begin position="27"/>
        <end position="94"/>
    </location>
</feature>
<dbReference type="InterPro" id="IPR001254">
    <property type="entry name" value="Trypsin_dom"/>
</dbReference>
<reference evidence="29" key="1">
    <citation type="submission" date="2025-08" db="UniProtKB">
        <authorList>
            <consortium name="Ensembl"/>
        </authorList>
    </citation>
    <scope>IDENTIFICATION</scope>
</reference>
<reference evidence="29" key="2">
    <citation type="submission" date="2025-09" db="UniProtKB">
        <authorList>
            <consortium name="Ensembl"/>
        </authorList>
    </citation>
    <scope>IDENTIFICATION</scope>
</reference>
<sequence length="736" mass="80586">MAPSLCALLLLALRPGAWAQPPEEAAPSCGQDVAIRNGTFALSDGYRPGSVLTYSCPPGFYPYPLGSRLCQDDGRWTTLRTPTGSVFPQPLCREIRCPAQLAFENGSFQPRRASYPVGSILTFECLDGYMLRGPAQRTCQGNGHWDGGTPACDDGAEHCPNPGVPAGTTKSGSRYRLGERVSYRCQAGLSLVGSAQRVCTEAGEWSGAEPSCRAPFSYDRVEDVGAEFGASFSNVLGLASSSASSSLNASIIKPPTFLGRRLILSEDSFVNVYLLVDSSKSVNRENFQIFKEWVENIVDRIASFEVASSFAVISYATKPKKIVSIHDPEASDADAVIRKIKTGMNFQDHGNGTGTNIRAALLEVYNMILFQQQSFDRQGKPDAWKTIRHAIIVLTDGKYNMGGSPKDAIAKIEDVLEIKPDRKDYLDIYAFGIGTQEVDWDGLNEIASKKEGERHAFKMDSSQNLKAAFEDVLDTKNIHDLCGLGNDSQSATHQQKNPWHVVIKGRTGASCRGSLLSDSWVLTAAHCFNQVTDTSLWRVQVDKGPEISIERRIDHPWYNVTAKAGQGIPEYYDYDVSLIKLQQAVQFSGRVRPICLPCTTRANRALKKPQGATCRDHELELLGLERVPAHFISLANQRLNVQIKTKKSRPSCIGGAIQPGMIYANVSDVSQVVTDRFLCSGQEASGGSEEASTCKGESGGGLFLEKKRRYFQVGVVSWGTYSPCPSKQKENEEVKR</sequence>
<dbReference type="InterPro" id="IPR009003">
    <property type="entry name" value="Peptidase_S1_PA"/>
</dbReference>
<evidence type="ECO:0000256" key="18">
    <source>
        <dbReference type="ARBA" id="ARBA00023180"/>
    </source>
</evidence>
<evidence type="ECO:0000256" key="16">
    <source>
        <dbReference type="ARBA" id="ARBA00022875"/>
    </source>
</evidence>
<dbReference type="SUPFAM" id="SSF53300">
    <property type="entry name" value="vWA-like"/>
    <property type="match status" value="1"/>
</dbReference>
<dbReference type="Pfam" id="PF00084">
    <property type="entry name" value="Sushi"/>
    <property type="match status" value="3"/>
</dbReference>
<dbReference type="Gene3D" id="2.10.70.10">
    <property type="entry name" value="Complement Module, domain 1"/>
    <property type="match status" value="3"/>
</dbReference>
<evidence type="ECO:0000259" key="27">
    <source>
        <dbReference type="PROSITE" id="PS50240"/>
    </source>
</evidence>
<keyword evidence="10" id="KW-0645">Protease</keyword>
<evidence type="ECO:0000256" key="6">
    <source>
        <dbReference type="ARBA" id="ARBA00017023"/>
    </source>
</evidence>
<dbReference type="GO" id="GO:0004252">
    <property type="term" value="F:serine-type endopeptidase activity"/>
    <property type="evidence" value="ECO:0007669"/>
    <property type="project" value="UniProtKB-EC"/>
</dbReference>
<dbReference type="GO" id="GO:0006508">
    <property type="term" value="P:proteolysis"/>
    <property type="evidence" value="ECO:0007669"/>
    <property type="project" value="UniProtKB-KW"/>
</dbReference>
<evidence type="ECO:0000256" key="19">
    <source>
        <dbReference type="ARBA" id="ARBA00029636"/>
    </source>
</evidence>
<comment type="catalytic activity">
    <reaction evidence="1">
        <text>Selective cleavage of Arg-|-Ser bond in complement component C3 alpha-chain to form C3a and C3b, and Arg-|-Xaa bond in complement component C5 alpha-chain to form C5a and C5b.</text>
        <dbReference type="EC" id="3.4.21.43"/>
    </reaction>
</comment>
<keyword evidence="16" id="KW-0180">Complement pathway</keyword>
<comment type="subunit">
    <text evidence="22">Serine protease component of the C3 convertase, also named C4bC2b, composed of the serine protease complement C2b and complement C4b. Serine protease component of the C5 convertase, also named C4bC2bC3b, composed of the serine protease complement C2b, complement C3b, as well as complement C4b.</text>
</comment>
<evidence type="ECO:0000313" key="30">
    <source>
        <dbReference type="Proteomes" id="UP000472274"/>
    </source>
</evidence>
<dbReference type="InterPro" id="IPR011360">
    <property type="entry name" value="Compl_C2_B"/>
</dbReference>
<dbReference type="SUPFAM" id="SSF50494">
    <property type="entry name" value="Trypsin-like serine proteases"/>
    <property type="match status" value="1"/>
</dbReference>
<evidence type="ECO:0000256" key="23">
    <source>
        <dbReference type="PIRSR" id="PIRSR001154-1"/>
    </source>
</evidence>
<comment type="cofactor">
    <cofactor evidence="2">
        <name>Mn(2+)</name>
        <dbReference type="ChEBI" id="CHEBI:29035"/>
    </cofactor>
</comment>
<keyword evidence="8" id="KW-0399">Innate immunity</keyword>
<evidence type="ECO:0000256" key="24">
    <source>
        <dbReference type="PROSITE-ProRule" id="PRU00302"/>
    </source>
</evidence>
<evidence type="ECO:0000256" key="8">
    <source>
        <dbReference type="ARBA" id="ARBA00022588"/>
    </source>
</evidence>
<dbReference type="InterPro" id="IPR001314">
    <property type="entry name" value="Peptidase_S1A"/>
</dbReference>
<feature type="domain" description="Peptidase S1" evidence="27">
    <location>
        <begin position="483"/>
        <end position="736"/>
    </location>
</feature>
<dbReference type="PROSITE" id="PS00134">
    <property type="entry name" value="TRYPSIN_HIS"/>
    <property type="match status" value="1"/>
</dbReference>
<dbReference type="SMART" id="SM00032">
    <property type="entry name" value="CCP"/>
    <property type="match status" value="3"/>
</dbReference>
<dbReference type="Gene3D" id="3.40.50.410">
    <property type="entry name" value="von Willebrand factor, type A domain"/>
    <property type="match status" value="1"/>
</dbReference>
<comment type="function">
    <text evidence="21">Catalytic component of the complement C3 and C5 convertase complexes. Following complement activation, recruited to the surface of pathogens by complement C4b opsonin to form the C3 convertase, or C3b and C4b opsonins to form the C5 convertase. As part of the C3 convertase, cleaves and activate C3 into C3a anaphylatoxin and C3b opsonin, the next components of the complement pathways. As part of the C5 convertase, cleaves and activate C5 into C5a anaphylatoxin and C5b component of the membrane attack complex.</text>
</comment>
<evidence type="ECO:0000256" key="3">
    <source>
        <dbReference type="ARBA" id="ARBA00001946"/>
    </source>
</evidence>
<keyword evidence="18" id="KW-0325">Glycoprotein</keyword>
<evidence type="ECO:0000256" key="25">
    <source>
        <dbReference type="SAM" id="SignalP"/>
    </source>
</evidence>
<evidence type="ECO:0000313" key="29">
    <source>
        <dbReference type="Ensembl" id="ENSTMTP00000018647.1"/>
    </source>
</evidence>
<organism evidence="29 30">
    <name type="scientific">Terrapene triunguis</name>
    <name type="common">Three-toed box turtle</name>
    <dbReference type="NCBI Taxonomy" id="2587831"/>
    <lineage>
        <taxon>Eukaryota</taxon>
        <taxon>Metazoa</taxon>
        <taxon>Chordata</taxon>
        <taxon>Craniata</taxon>
        <taxon>Vertebrata</taxon>
        <taxon>Euteleostomi</taxon>
        <taxon>Archelosauria</taxon>
        <taxon>Testudinata</taxon>
        <taxon>Testudines</taxon>
        <taxon>Cryptodira</taxon>
        <taxon>Durocryptodira</taxon>
        <taxon>Testudinoidea</taxon>
        <taxon>Emydidae</taxon>
        <taxon>Terrapene</taxon>
    </lineage>
</organism>
<comment type="function">
    <text evidence="20">Precursor of the catalytic component of the C3 and C5 convertase complexes, which are part of the complement pathway, a cascade of proteins that leads to phagocytosis and breakdown of pathogens and signaling that strengthens the adaptive immune system. Component C2 is part of the classical, lectin and GZMK complement systems.</text>
</comment>
<dbReference type="PANTHER" id="PTHR46393:SF2">
    <property type="entry name" value="COMPLEMENT C2"/>
    <property type="match status" value="1"/>
</dbReference>
<evidence type="ECO:0000256" key="2">
    <source>
        <dbReference type="ARBA" id="ARBA00001936"/>
    </source>
</evidence>
<feature type="chain" id="PRO_5025459790" description="Complement C2" evidence="25">
    <location>
        <begin position="20"/>
        <end position="736"/>
    </location>
</feature>
<dbReference type="PROSITE" id="PS50240">
    <property type="entry name" value="TRYPSIN_DOM"/>
    <property type="match status" value="1"/>
</dbReference>
<feature type="domain" description="VWFA" evidence="26">
    <location>
        <begin position="271"/>
        <end position="472"/>
    </location>
</feature>
<evidence type="ECO:0000256" key="17">
    <source>
        <dbReference type="ARBA" id="ARBA00023157"/>
    </source>
</evidence>
<keyword evidence="11 25" id="KW-0732">Signal</keyword>
<keyword evidence="9 24" id="KW-0768">Sushi</keyword>
<dbReference type="PROSITE" id="PS50923">
    <property type="entry name" value="SUSHI"/>
    <property type="match status" value="3"/>
</dbReference>
<dbReference type="InterPro" id="IPR000436">
    <property type="entry name" value="Sushi_SCR_CCP_dom"/>
</dbReference>
<dbReference type="SUPFAM" id="SSF57535">
    <property type="entry name" value="Complement control module/SCR domain"/>
    <property type="match status" value="3"/>
</dbReference>
<evidence type="ECO:0000256" key="15">
    <source>
        <dbReference type="ARBA" id="ARBA00022859"/>
    </source>
</evidence>
<dbReference type="GO" id="GO:0009986">
    <property type="term" value="C:cell surface"/>
    <property type="evidence" value="ECO:0007669"/>
    <property type="project" value="UniProtKB-SubCell"/>
</dbReference>
<evidence type="ECO:0000256" key="21">
    <source>
        <dbReference type="ARBA" id="ARBA00093306"/>
    </source>
</evidence>
<feature type="active site" description="Charge relay system" evidence="23">
    <location>
        <position position="526"/>
    </location>
</feature>
<comment type="caution">
    <text evidence="24">Lacks conserved residue(s) required for the propagation of feature annotation.</text>
</comment>
<evidence type="ECO:0000259" key="28">
    <source>
        <dbReference type="PROSITE" id="PS50923"/>
    </source>
</evidence>
<evidence type="ECO:0000256" key="7">
    <source>
        <dbReference type="ARBA" id="ARBA00022525"/>
    </source>
</evidence>
<dbReference type="GO" id="GO:2000427">
    <property type="term" value="P:positive regulation of apoptotic cell clearance"/>
    <property type="evidence" value="ECO:0007669"/>
    <property type="project" value="Ensembl"/>
</dbReference>
<dbReference type="FunFam" id="2.10.70.10:FF:000019">
    <property type="entry name" value="Complement factor b,-like"/>
    <property type="match status" value="1"/>
</dbReference>